<keyword evidence="1 6" id="KW-0645">Protease</keyword>
<dbReference type="GO" id="GO:0046872">
    <property type="term" value="F:metal ion binding"/>
    <property type="evidence" value="ECO:0007669"/>
    <property type="project" value="UniProtKB-KW"/>
</dbReference>
<evidence type="ECO:0000313" key="9">
    <source>
        <dbReference type="Proteomes" id="UP001515480"/>
    </source>
</evidence>
<dbReference type="CDD" id="cd07331">
    <property type="entry name" value="M48C_Oma1_like"/>
    <property type="match status" value="1"/>
</dbReference>
<proteinExistence type="inferred from homology"/>
<comment type="cofactor">
    <cofactor evidence="6">
        <name>Zn(2+)</name>
        <dbReference type="ChEBI" id="CHEBI:29105"/>
    </cofactor>
    <text evidence="6">Binds 1 zinc ion per subunit.</text>
</comment>
<organism evidence="8 9">
    <name type="scientific">Prymnesium parvum</name>
    <name type="common">Toxic golden alga</name>
    <dbReference type="NCBI Taxonomy" id="97485"/>
    <lineage>
        <taxon>Eukaryota</taxon>
        <taxon>Haptista</taxon>
        <taxon>Haptophyta</taxon>
        <taxon>Prymnesiophyceae</taxon>
        <taxon>Prymnesiales</taxon>
        <taxon>Prymnesiaceae</taxon>
        <taxon>Prymnesium</taxon>
    </lineage>
</organism>
<dbReference type="AlphaFoldDB" id="A0AB34IP96"/>
<feature type="domain" description="Peptidase M48" evidence="7">
    <location>
        <begin position="115"/>
        <end position="295"/>
    </location>
</feature>
<dbReference type="InterPro" id="IPR051156">
    <property type="entry name" value="Mito/Outer_Membr_Metalloprot"/>
</dbReference>
<evidence type="ECO:0000256" key="2">
    <source>
        <dbReference type="ARBA" id="ARBA00022723"/>
    </source>
</evidence>
<protein>
    <recommendedName>
        <fullName evidence="7">Peptidase M48 domain-containing protein</fullName>
    </recommendedName>
</protein>
<dbReference type="GO" id="GO:0051603">
    <property type="term" value="P:proteolysis involved in protein catabolic process"/>
    <property type="evidence" value="ECO:0007669"/>
    <property type="project" value="TreeGrafter"/>
</dbReference>
<keyword evidence="9" id="KW-1185">Reference proteome</keyword>
<accession>A0AB34IP96</accession>
<dbReference type="Proteomes" id="UP001515480">
    <property type="component" value="Unassembled WGS sequence"/>
</dbReference>
<dbReference type="GO" id="GO:0016020">
    <property type="term" value="C:membrane"/>
    <property type="evidence" value="ECO:0007669"/>
    <property type="project" value="TreeGrafter"/>
</dbReference>
<evidence type="ECO:0000256" key="6">
    <source>
        <dbReference type="RuleBase" id="RU003983"/>
    </source>
</evidence>
<gene>
    <name evidence="8" type="ORF">AB1Y20_011046</name>
</gene>
<evidence type="ECO:0000256" key="3">
    <source>
        <dbReference type="ARBA" id="ARBA00022801"/>
    </source>
</evidence>
<dbReference type="EMBL" id="JBGBPQ010000022">
    <property type="protein sequence ID" value="KAL1502975.1"/>
    <property type="molecule type" value="Genomic_DNA"/>
</dbReference>
<evidence type="ECO:0000256" key="1">
    <source>
        <dbReference type="ARBA" id="ARBA00022670"/>
    </source>
</evidence>
<dbReference type="Pfam" id="PF01435">
    <property type="entry name" value="Peptidase_M48"/>
    <property type="match status" value="1"/>
</dbReference>
<evidence type="ECO:0000256" key="5">
    <source>
        <dbReference type="ARBA" id="ARBA00023049"/>
    </source>
</evidence>
<evidence type="ECO:0000256" key="4">
    <source>
        <dbReference type="ARBA" id="ARBA00022833"/>
    </source>
</evidence>
<keyword evidence="4 6" id="KW-0862">Zinc</keyword>
<name>A0AB34IP96_PRYPA</name>
<dbReference type="Gene3D" id="3.30.2010.10">
    <property type="entry name" value="Metalloproteases ('zincins'), catalytic domain"/>
    <property type="match status" value="1"/>
</dbReference>
<comment type="similarity">
    <text evidence="6">Belongs to the peptidase M48 family.</text>
</comment>
<dbReference type="InterPro" id="IPR001915">
    <property type="entry name" value="Peptidase_M48"/>
</dbReference>
<dbReference type="GO" id="GO:0004222">
    <property type="term" value="F:metalloendopeptidase activity"/>
    <property type="evidence" value="ECO:0007669"/>
    <property type="project" value="InterPro"/>
</dbReference>
<reference evidence="8 9" key="1">
    <citation type="journal article" date="2024" name="Science">
        <title>Giant polyketide synthase enzymes in the biosynthesis of giant marine polyether toxins.</title>
        <authorList>
            <person name="Fallon T.R."/>
            <person name="Shende V.V."/>
            <person name="Wierzbicki I.H."/>
            <person name="Pendleton A.L."/>
            <person name="Watervoot N.F."/>
            <person name="Auber R.P."/>
            <person name="Gonzalez D.J."/>
            <person name="Wisecaver J.H."/>
            <person name="Moore B.S."/>
        </authorList>
    </citation>
    <scope>NUCLEOTIDE SEQUENCE [LARGE SCALE GENOMIC DNA]</scope>
    <source>
        <strain evidence="8 9">12B1</strain>
    </source>
</reference>
<keyword evidence="2" id="KW-0479">Metal-binding</keyword>
<sequence>MLPRLVSESRLWRGLTHPWTRRTVRILRTGALGAGIFGAGYSYGVQSCMDDPEGMGKSILRQVLRTNANGTELLDAGQPESLLVTRIGQDLLVAARKHLSQELDETTDPAEKERLTARLRALQKPSWRFVVIDNDTVNAFVTPFLPGFVFVHRGLLKTFEHSTEQLAFVIGHELSHYVLEHGSADTALRGALSLFQLVVLVAVDPTGILALLAELGVMGHVLSLMVELPSSRQHETEADALGLQLCARSCYDPRVAIKAHERLAAVELGHGGASDIHHLVSTHPATATRIDDLQHQMPAAMALYEGNGCHARKRILLRALRLFDH</sequence>
<comment type="caution">
    <text evidence="8">The sequence shown here is derived from an EMBL/GenBank/DDBJ whole genome shotgun (WGS) entry which is preliminary data.</text>
</comment>
<evidence type="ECO:0000259" key="7">
    <source>
        <dbReference type="Pfam" id="PF01435"/>
    </source>
</evidence>
<keyword evidence="5 6" id="KW-0482">Metalloprotease</keyword>
<evidence type="ECO:0000313" key="8">
    <source>
        <dbReference type="EMBL" id="KAL1502975.1"/>
    </source>
</evidence>
<dbReference type="PANTHER" id="PTHR22726">
    <property type="entry name" value="METALLOENDOPEPTIDASE OMA1"/>
    <property type="match status" value="1"/>
</dbReference>
<keyword evidence="3 6" id="KW-0378">Hydrolase</keyword>
<dbReference type="PANTHER" id="PTHR22726:SF1">
    <property type="entry name" value="METALLOENDOPEPTIDASE OMA1, MITOCHONDRIAL"/>
    <property type="match status" value="1"/>
</dbReference>